<comment type="caution">
    <text evidence="1">The sequence shown here is derived from an EMBL/GenBank/DDBJ whole genome shotgun (WGS) entry which is preliminary data.</text>
</comment>
<gene>
    <name evidence="1" type="ORF">RRG08_013975</name>
</gene>
<evidence type="ECO:0000313" key="2">
    <source>
        <dbReference type="Proteomes" id="UP001283361"/>
    </source>
</evidence>
<name>A0AAE1DA90_9GAST</name>
<sequence length="66" mass="7405">MATKVDKMASYIVNRRYEDVWVNVQISKAQHRAHSLAMLGGGGILDLVPEVRRSSPRETKNLPPES</sequence>
<dbReference type="Proteomes" id="UP001283361">
    <property type="component" value="Unassembled WGS sequence"/>
</dbReference>
<dbReference type="AlphaFoldDB" id="A0AAE1DA90"/>
<dbReference type="EMBL" id="JAWDGP010004582">
    <property type="protein sequence ID" value="KAK3763244.1"/>
    <property type="molecule type" value="Genomic_DNA"/>
</dbReference>
<keyword evidence="2" id="KW-1185">Reference proteome</keyword>
<reference evidence="1" key="1">
    <citation type="journal article" date="2023" name="G3 (Bethesda)">
        <title>A reference genome for the long-term kleptoplast-retaining sea slug Elysia crispata morphotype clarki.</title>
        <authorList>
            <person name="Eastman K.E."/>
            <person name="Pendleton A.L."/>
            <person name="Shaikh M.A."/>
            <person name="Suttiyut T."/>
            <person name="Ogas R."/>
            <person name="Tomko P."/>
            <person name="Gavelis G."/>
            <person name="Widhalm J.R."/>
            <person name="Wisecaver J.H."/>
        </authorList>
    </citation>
    <scope>NUCLEOTIDE SEQUENCE</scope>
    <source>
        <strain evidence="1">ECLA1</strain>
    </source>
</reference>
<evidence type="ECO:0000313" key="1">
    <source>
        <dbReference type="EMBL" id="KAK3763244.1"/>
    </source>
</evidence>
<organism evidence="1 2">
    <name type="scientific">Elysia crispata</name>
    <name type="common">lettuce slug</name>
    <dbReference type="NCBI Taxonomy" id="231223"/>
    <lineage>
        <taxon>Eukaryota</taxon>
        <taxon>Metazoa</taxon>
        <taxon>Spiralia</taxon>
        <taxon>Lophotrochozoa</taxon>
        <taxon>Mollusca</taxon>
        <taxon>Gastropoda</taxon>
        <taxon>Heterobranchia</taxon>
        <taxon>Euthyneura</taxon>
        <taxon>Panpulmonata</taxon>
        <taxon>Sacoglossa</taxon>
        <taxon>Placobranchoidea</taxon>
        <taxon>Plakobranchidae</taxon>
        <taxon>Elysia</taxon>
    </lineage>
</organism>
<proteinExistence type="predicted"/>
<accession>A0AAE1DA90</accession>
<protein>
    <submittedName>
        <fullName evidence="1">Uncharacterized protein</fullName>
    </submittedName>
</protein>